<reference evidence="6 7" key="1">
    <citation type="submission" date="2019-02" db="EMBL/GenBank/DDBJ databases">
        <title>Deep-cultivation of Planctomycetes and their phenomic and genomic characterization uncovers novel biology.</title>
        <authorList>
            <person name="Wiegand S."/>
            <person name="Jogler M."/>
            <person name="Boedeker C."/>
            <person name="Pinto D."/>
            <person name="Vollmers J."/>
            <person name="Rivas-Marin E."/>
            <person name="Kohn T."/>
            <person name="Peeters S.H."/>
            <person name="Heuer A."/>
            <person name="Rast P."/>
            <person name="Oberbeckmann S."/>
            <person name="Bunk B."/>
            <person name="Jeske O."/>
            <person name="Meyerdierks A."/>
            <person name="Storesund J.E."/>
            <person name="Kallscheuer N."/>
            <person name="Luecker S."/>
            <person name="Lage O.M."/>
            <person name="Pohl T."/>
            <person name="Merkel B.J."/>
            <person name="Hornburger P."/>
            <person name="Mueller R.-W."/>
            <person name="Bruemmer F."/>
            <person name="Labrenz M."/>
            <person name="Spormann A.M."/>
            <person name="Op den Camp H."/>
            <person name="Overmann J."/>
            <person name="Amann R."/>
            <person name="Jetten M.S.M."/>
            <person name="Mascher T."/>
            <person name="Medema M.H."/>
            <person name="Devos D.P."/>
            <person name="Kaster A.-K."/>
            <person name="Ovreas L."/>
            <person name="Rohde M."/>
            <person name="Galperin M.Y."/>
            <person name="Jogler C."/>
        </authorList>
    </citation>
    <scope>NUCLEOTIDE SEQUENCE [LARGE SCALE GENOMIC DNA]</scope>
    <source>
        <strain evidence="6 7">Mal4</strain>
    </source>
</reference>
<dbReference type="Proteomes" id="UP000320496">
    <property type="component" value="Chromosome"/>
</dbReference>
<dbReference type="SUPFAM" id="SSF81606">
    <property type="entry name" value="PP2C-like"/>
    <property type="match status" value="1"/>
</dbReference>
<dbReference type="InterPro" id="IPR001932">
    <property type="entry name" value="PPM-type_phosphatase-like_dom"/>
</dbReference>
<evidence type="ECO:0000259" key="5">
    <source>
        <dbReference type="PROSITE" id="PS50110"/>
    </source>
</evidence>
<feature type="domain" description="Response regulatory" evidence="5">
    <location>
        <begin position="69"/>
        <end position="186"/>
    </location>
</feature>
<dbReference type="AlphaFoldDB" id="A0A517Z887"/>
<name>A0A517Z887_9PLAN</name>
<keyword evidence="3" id="KW-0175">Coiled coil</keyword>
<keyword evidence="1" id="KW-0378">Hydrolase</keyword>
<dbReference type="GO" id="GO:0016791">
    <property type="term" value="F:phosphatase activity"/>
    <property type="evidence" value="ECO:0007669"/>
    <property type="project" value="TreeGrafter"/>
</dbReference>
<accession>A0A517Z887</accession>
<dbReference type="SMART" id="SM00448">
    <property type="entry name" value="REC"/>
    <property type="match status" value="1"/>
</dbReference>
<feature type="region of interest" description="Disordered" evidence="4">
    <location>
        <begin position="1"/>
        <end position="21"/>
    </location>
</feature>
<dbReference type="OrthoDB" id="20101at2"/>
<dbReference type="PANTHER" id="PTHR43156:SF2">
    <property type="entry name" value="STAGE II SPORULATION PROTEIN E"/>
    <property type="match status" value="1"/>
</dbReference>
<keyword evidence="7" id="KW-1185">Reference proteome</keyword>
<dbReference type="PANTHER" id="PTHR43156">
    <property type="entry name" value="STAGE II SPORULATION PROTEIN E-RELATED"/>
    <property type="match status" value="1"/>
</dbReference>
<dbReference type="InterPro" id="IPR052016">
    <property type="entry name" value="Bact_Sigma-Reg"/>
</dbReference>
<dbReference type="Pfam" id="PF07228">
    <property type="entry name" value="SpoIIE"/>
    <property type="match status" value="1"/>
</dbReference>
<dbReference type="InterPro" id="IPR001789">
    <property type="entry name" value="Sig_transdc_resp-reg_receiver"/>
</dbReference>
<evidence type="ECO:0000313" key="7">
    <source>
        <dbReference type="Proteomes" id="UP000320496"/>
    </source>
</evidence>
<feature type="modified residue" description="4-aspartylphosphate" evidence="2">
    <location>
        <position position="119"/>
    </location>
</feature>
<dbReference type="Gene3D" id="3.60.40.10">
    <property type="entry name" value="PPM-type phosphatase domain"/>
    <property type="match status" value="1"/>
</dbReference>
<organism evidence="6 7">
    <name type="scientific">Maioricimonas rarisocia</name>
    <dbReference type="NCBI Taxonomy" id="2528026"/>
    <lineage>
        <taxon>Bacteria</taxon>
        <taxon>Pseudomonadati</taxon>
        <taxon>Planctomycetota</taxon>
        <taxon>Planctomycetia</taxon>
        <taxon>Planctomycetales</taxon>
        <taxon>Planctomycetaceae</taxon>
        <taxon>Maioricimonas</taxon>
    </lineage>
</organism>
<evidence type="ECO:0000256" key="4">
    <source>
        <dbReference type="SAM" id="MobiDB-lite"/>
    </source>
</evidence>
<sequence>MDILDRTCRDSTPPRAEGDRSRLAENGLPRYDHVRASGWRAPVVIIRLNPHIRMRGDRFWPTPGKQGMRVLVVDDDPISLRLIQANLETWGGYEVTTARDGGEAWERMQSEAFPLLITDWLMPELNGVDLVRRVRAAGRAEYTYIILQTAKSEMTDLVEGMEAGADDFLSKPIDLSELRVRVRAGERIVRLERELSDKNARLNAANQRMRADLEAASRLQQSLLPPPVLNFGGVRFEWAYRPCEELAGDTLNVFPIDDDRVVLYALDVCGHGIPAALLSVTLSRILAPGAEAGPSSRGPFEAVTHLARPEAVAADLNRQFSIHSAQRQFFTLWYGVLNLKTLELTMTGAGHPGPFLLRAEDVVETVAPLDPPVGIHREFDFTPQTIRLRPDDRMFIYSDGIPDAFNADREQFGVSRLLETFRETRRRSLSDALEDMIDRVTEWCRPGMPQDDISCLALEVGG</sequence>
<evidence type="ECO:0000256" key="3">
    <source>
        <dbReference type="SAM" id="Coils"/>
    </source>
</evidence>
<dbReference type="EMBL" id="CP036275">
    <property type="protein sequence ID" value="QDU38686.1"/>
    <property type="molecule type" value="Genomic_DNA"/>
</dbReference>
<dbReference type="KEGG" id="mri:Mal4_30160"/>
<dbReference type="InterPro" id="IPR011006">
    <property type="entry name" value="CheY-like_superfamily"/>
</dbReference>
<dbReference type="SMART" id="SM00331">
    <property type="entry name" value="PP2C_SIG"/>
    <property type="match status" value="1"/>
</dbReference>
<gene>
    <name evidence="6" type="ORF">Mal4_30160</name>
</gene>
<evidence type="ECO:0000256" key="1">
    <source>
        <dbReference type="ARBA" id="ARBA00022801"/>
    </source>
</evidence>
<dbReference type="CDD" id="cd17574">
    <property type="entry name" value="REC_OmpR"/>
    <property type="match status" value="1"/>
</dbReference>
<proteinExistence type="predicted"/>
<keyword evidence="2" id="KW-0597">Phosphoprotein</keyword>
<dbReference type="Gene3D" id="3.40.50.2300">
    <property type="match status" value="1"/>
</dbReference>
<dbReference type="InterPro" id="IPR036457">
    <property type="entry name" value="PPM-type-like_dom_sf"/>
</dbReference>
<dbReference type="SUPFAM" id="SSF52172">
    <property type="entry name" value="CheY-like"/>
    <property type="match status" value="1"/>
</dbReference>
<feature type="coiled-coil region" evidence="3">
    <location>
        <begin position="181"/>
        <end position="219"/>
    </location>
</feature>
<dbReference type="PROSITE" id="PS50110">
    <property type="entry name" value="RESPONSE_REGULATORY"/>
    <property type="match status" value="1"/>
</dbReference>
<dbReference type="Pfam" id="PF00072">
    <property type="entry name" value="Response_reg"/>
    <property type="match status" value="1"/>
</dbReference>
<evidence type="ECO:0000256" key="2">
    <source>
        <dbReference type="PROSITE-ProRule" id="PRU00169"/>
    </source>
</evidence>
<dbReference type="GO" id="GO:0000160">
    <property type="term" value="P:phosphorelay signal transduction system"/>
    <property type="evidence" value="ECO:0007669"/>
    <property type="project" value="InterPro"/>
</dbReference>
<evidence type="ECO:0000313" key="6">
    <source>
        <dbReference type="EMBL" id="QDU38686.1"/>
    </source>
</evidence>
<protein>
    <recommendedName>
        <fullName evidence="5">Response regulatory domain-containing protein</fullName>
    </recommendedName>
</protein>